<feature type="signal peptide" evidence="2">
    <location>
        <begin position="1"/>
        <end position="19"/>
    </location>
</feature>
<feature type="region of interest" description="Disordered" evidence="1">
    <location>
        <begin position="58"/>
        <end position="83"/>
    </location>
</feature>
<organism evidence="3 4">
    <name type="scientific">Hyalangium minutum</name>
    <dbReference type="NCBI Taxonomy" id="394096"/>
    <lineage>
        <taxon>Bacteria</taxon>
        <taxon>Pseudomonadati</taxon>
        <taxon>Myxococcota</taxon>
        <taxon>Myxococcia</taxon>
        <taxon>Myxococcales</taxon>
        <taxon>Cystobacterineae</taxon>
        <taxon>Archangiaceae</taxon>
        <taxon>Hyalangium</taxon>
    </lineage>
</organism>
<evidence type="ECO:0008006" key="5">
    <source>
        <dbReference type="Google" id="ProtNLM"/>
    </source>
</evidence>
<dbReference type="EMBL" id="JMCB01000019">
    <property type="protein sequence ID" value="KFE62956.1"/>
    <property type="molecule type" value="Genomic_DNA"/>
</dbReference>
<evidence type="ECO:0000256" key="2">
    <source>
        <dbReference type="SAM" id="SignalP"/>
    </source>
</evidence>
<evidence type="ECO:0000313" key="3">
    <source>
        <dbReference type="EMBL" id="KFE62956.1"/>
    </source>
</evidence>
<accession>A0A085W5J3</accession>
<dbReference type="Proteomes" id="UP000028725">
    <property type="component" value="Unassembled WGS sequence"/>
</dbReference>
<keyword evidence="4" id="KW-1185">Reference proteome</keyword>
<sequence>MTLRTVLGLGAAVASLTLAACSPPPIRCETDDNCLEDQKCDVRQGLCVDEGEYIEDLGGTAGTGTGDSRTGSSAGSCSTVQGS</sequence>
<name>A0A085W5J3_9BACT</name>
<protein>
    <recommendedName>
        <fullName evidence="5">Lipoprotein</fullName>
    </recommendedName>
</protein>
<proteinExistence type="predicted"/>
<gene>
    <name evidence="3" type="ORF">DB31_3015</name>
</gene>
<dbReference type="PROSITE" id="PS51257">
    <property type="entry name" value="PROKAR_LIPOPROTEIN"/>
    <property type="match status" value="1"/>
</dbReference>
<feature type="chain" id="PRO_5001799558" description="Lipoprotein" evidence="2">
    <location>
        <begin position="20"/>
        <end position="83"/>
    </location>
</feature>
<comment type="caution">
    <text evidence="3">The sequence shown here is derived from an EMBL/GenBank/DDBJ whole genome shotgun (WGS) entry which is preliminary data.</text>
</comment>
<feature type="compositionally biased region" description="Low complexity" evidence="1">
    <location>
        <begin position="66"/>
        <end position="76"/>
    </location>
</feature>
<keyword evidence="2" id="KW-0732">Signal</keyword>
<evidence type="ECO:0000313" key="4">
    <source>
        <dbReference type="Proteomes" id="UP000028725"/>
    </source>
</evidence>
<dbReference type="AlphaFoldDB" id="A0A085W5J3"/>
<dbReference type="RefSeq" id="WP_044196589.1">
    <property type="nucleotide sequence ID" value="NZ_JMCB01000019.1"/>
</dbReference>
<dbReference type="STRING" id="394096.DB31_3015"/>
<reference evidence="3 4" key="1">
    <citation type="submission" date="2014-04" db="EMBL/GenBank/DDBJ databases">
        <title>Genome assembly of Hyalangium minutum DSM 14724.</title>
        <authorList>
            <person name="Sharma G."/>
            <person name="Subramanian S."/>
        </authorList>
    </citation>
    <scope>NUCLEOTIDE SEQUENCE [LARGE SCALE GENOMIC DNA]</scope>
    <source>
        <strain evidence="3 4">DSM 14724</strain>
    </source>
</reference>
<evidence type="ECO:0000256" key="1">
    <source>
        <dbReference type="SAM" id="MobiDB-lite"/>
    </source>
</evidence>